<evidence type="ECO:0000256" key="2">
    <source>
        <dbReference type="ARBA" id="ARBA00022448"/>
    </source>
</evidence>
<proteinExistence type="inferred from homology"/>
<dbReference type="Proteomes" id="UP000032483">
    <property type="component" value="Unassembled WGS sequence"/>
</dbReference>
<protein>
    <submittedName>
        <fullName evidence="11">ABC transporter permease subunit</fullName>
    </submittedName>
</protein>
<feature type="transmembrane region" description="Helical" evidence="7">
    <location>
        <begin position="92"/>
        <end position="114"/>
    </location>
</feature>
<keyword evidence="13" id="KW-1185">Reference proteome</keyword>
<feature type="transmembrane region" description="Helical" evidence="7">
    <location>
        <begin position="260"/>
        <end position="281"/>
    </location>
</feature>
<comment type="subcellular location">
    <subcellularLocation>
        <location evidence="1 7">Cell membrane</location>
        <topology evidence="1 7">Multi-pass membrane protein</topology>
    </subcellularLocation>
</comment>
<dbReference type="AlphaFoldDB" id="A0A0D8J4W7"/>
<evidence type="ECO:0000256" key="3">
    <source>
        <dbReference type="ARBA" id="ARBA00022475"/>
    </source>
</evidence>
<evidence type="ECO:0000256" key="4">
    <source>
        <dbReference type="ARBA" id="ARBA00022692"/>
    </source>
</evidence>
<evidence type="ECO:0000313" key="12">
    <source>
        <dbReference type="EMBL" id="MTS51951.1"/>
    </source>
</evidence>
<dbReference type="InterPro" id="IPR000515">
    <property type="entry name" value="MetI-like"/>
</dbReference>
<organism evidence="9 13">
    <name type="scientific">Ruthenibacterium lactatiformans</name>
    <dbReference type="NCBI Taxonomy" id="1550024"/>
    <lineage>
        <taxon>Bacteria</taxon>
        <taxon>Bacillati</taxon>
        <taxon>Bacillota</taxon>
        <taxon>Clostridia</taxon>
        <taxon>Eubacteriales</taxon>
        <taxon>Oscillospiraceae</taxon>
        <taxon>Ruthenibacterium</taxon>
    </lineage>
</organism>
<evidence type="ECO:0000256" key="7">
    <source>
        <dbReference type="RuleBase" id="RU363032"/>
    </source>
</evidence>
<keyword evidence="3" id="KW-1003">Cell membrane</keyword>
<dbReference type="PANTHER" id="PTHR32243">
    <property type="entry name" value="MALTOSE TRANSPORT SYSTEM PERMEASE-RELATED"/>
    <property type="match status" value="1"/>
</dbReference>
<dbReference type="PROSITE" id="PS50928">
    <property type="entry name" value="ABC_TM1"/>
    <property type="match status" value="1"/>
</dbReference>
<dbReference type="GO" id="GO:0005886">
    <property type="term" value="C:plasma membrane"/>
    <property type="evidence" value="ECO:0007669"/>
    <property type="project" value="UniProtKB-SubCell"/>
</dbReference>
<dbReference type="GO" id="GO:0055085">
    <property type="term" value="P:transmembrane transport"/>
    <property type="evidence" value="ECO:0007669"/>
    <property type="project" value="InterPro"/>
</dbReference>
<dbReference type="Gene3D" id="1.10.3720.10">
    <property type="entry name" value="MetI-like"/>
    <property type="match status" value="1"/>
</dbReference>
<keyword evidence="5 7" id="KW-1133">Transmembrane helix</keyword>
<dbReference type="EMBL" id="WMZU01000010">
    <property type="protein sequence ID" value="MTS27197.1"/>
    <property type="molecule type" value="Genomic_DNA"/>
</dbReference>
<dbReference type="Pfam" id="PF00528">
    <property type="entry name" value="BPD_transp_1"/>
    <property type="match status" value="1"/>
</dbReference>
<feature type="transmembrane region" description="Helical" evidence="7">
    <location>
        <begin position="201"/>
        <end position="225"/>
    </location>
</feature>
<evidence type="ECO:0000259" key="8">
    <source>
        <dbReference type="PROSITE" id="PS50928"/>
    </source>
</evidence>
<dbReference type="EMBL" id="JXXK01000004">
    <property type="protein sequence ID" value="KJF40843.1"/>
    <property type="molecule type" value="Genomic_DNA"/>
</dbReference>
<reference evidence="10 14" key="2">
    <citation type="submission" date="2015-10" db="EMBL/GenBank/DDBJ databases">
        <title>A novel member of the family Ruminococcaceae isolated from human faeces.</title>
        <authorList>
            <person name="Shkoporov A.N."/>
            <person name="Chaplin A.V."/>
            <person name="Motuzova O.V."/>
            <person name="Kafarskaia L.I."/>
            <person name="Efimov B.A."/>
        </authorList>
    </citation>
    <scope>NUCLEOTIDE SEQUENCE [LARGE SCALE GENOMIC DNA]</scope>
    <source>
        <strain evidence="10 14">668</strain>
    </source>
</reference>
<dbReference type="PANTHER" id="PTHR32243:SF18">
    <property type="entry name" value="INNER MEMBRANE ABC TRANSPORTER PERMEASE PROTEIN YCJP"/>
    <property type="match status" value="1"/>
</dbReference>
<dbReference type="Proteomes" id="UP000449193">
    <property type="component" value="Unassembled WGS sequence"/>
</dbReference>
<keyword evidence="2 7" id="KW-0813">Transport</keyword>
<evidence type="ECO:0000313" key="13">
    <source>
        <dbReference type="Proteomes" id="UP000032483"/>
    </source>
</evidence>
<evidence type="ECO:0000313" key="16">
    <source>
        <dbReference type="Proteomes" id="UP000472755"/>
    </source>
</evidence>
<dbReference type="Proteomes" id="UP000053433">
    <property type="component" value="Unassembled WGS sequence"/>
</dbReference>
<evidence type="ECO:0000256" key="5">
    <source>
        <dbReference type="ARBA" id="ARBA00022989"/>
    </source>
</evidence>
<gene>
    <name evidence="10" type="ORF">ASJ35_12295</name>
    <name evidence="12" type="ORF">GMD52_10400</name>
    <name evidence="11" type="ORF">GMD59_07835</name>
    <name evidence="9" type="ORF">TQ39_04900</name>
</gene>
<comment type="similarity">
    <text evidence="7">Belongs to the binding-protein-dependent transport system permease family.</text>
</comment>
<accession>A0A0D8J4W7</accession>
<dbReference type="EMBL" id="WMZR01000012">
    <property type="protein sequence ID" value="MTS51951.1"/>
    <property type="molecule type" value="Genomic_DNA"/>
</dbReference>
<dbReference type="SUPFAM" id="SSF161098">
    <property type="entry name" value="MetI-like"/>
    <property type="match status" value="1"/>
</dbReference>
<reference evidence="15 16" key="3">
    <citation type="journal article" date="2019" name="Nat. Med.">
        <title>A library of human gut bacterial isolates paired with longitudinal multiomics data enables mechanistic microbiome research.</title>
        <authorList>
            <person name="Poyet M."/>
            <person name="Groussin M."/>
            <person name="Gibbons S.M."/>
            <person name="Avila-Pacheco J."/>
            <person name="Jiang X."/>
            <person name="Kearney S.M."/>
            <person name="Perrotta A.R."/>
            <person name="Berdy B."/>
            <person name="Zhao S."/>
            <person name="Lieberman T.D."/>
            <person name="Swanson P.K."/>
            <person name="Smith M."/>
            <person name="Roesemann S."/>
            <person name="Alexander J.E."/>
            <person name="Rich S.A."/>
            <person name="Livny J."/>
            <person name="Vlamakis H."/>
            <person name="Clish C."/>
            <person name="Bullock K."/>
            <person name="Deik A."/>
            <person name="Scott J."/>
            <person name="Pierce K.A."/>
            <person name="Xavier R.J."/>
            <person name="Alm E.J."/>
        </authorList>
    </citation>
    <scope>NUCLEOTIDE SEQUENCE [LARGE SCALE GENOMIC DNA]</scope>
    <source>
        <strain evidence="11 16">BIOML-A4</strain>
        <strain evidence="12 15">BIOML-A7</strain>
    </source>
</reference>
<feature type="transmembrane region" description="Helical" evidence="7">
    <location>
        <begin position="33"/>
        <end position="54"/>
    </location>
</feature>
<dbReference type="InterPro" id="IPR050901">
    <property type="entry name" value="BP-dep_ABC_trans_perm"/>
</dbReference>
<dbReference type="EMBL" id="LMUA01000017">
    <property type="protein sequence ID" value="KUE75678.1"/>
    <property type="molecule type" value="Genomic_DNA"/>
</dbReference>
<feature type="transmembrane region" description="Helical" evidence="7">
    <location>
        <begin position="126"/>
        <end position="147"/>
    </location>
</feature>
<evidence type="ECO:0000256" key="6">
    <source>
        <dbReference type="ARBA" id="ARBA00023136"/>
    </source>
</evidence>
<dbReference type="CDD" id="cd06261">
    <property type="entry name" value="TM_PBP2"/>
    <property type="match status" value="1"/>
</dbReference>
<evidence type="ECO:0000313" key="11">
    <source>
        <dbReference type="EMBL" id="MTS27197.1"/>
    </source>
</evidence>
<reference evidence="9" key="1">
    <citation type="submission" date="2015-02" db="EMBL/GenBank/DDBJ databases">
        <title>A novel member of the family Ruminococcaceae isolated from human feces.</title>
        <authorList>
            <person name="Shkoporov A.N."/>
            <person name="Chaplin A.V."/>
            <person name="Motuzova O.V."/>
            <person name="Kafarskaia L.I."/>
            <person name="Khokhlova E.V."/>
            <person name="Efimov B.A."/>
        </authorList>
    </citation>
    <scope>NUCLEOTIDE SEQUENCE [LARGE SCALE GENOMIC DNA]</scope>
    <source>
        <strain evidence="9">585-1</strain>
    </source>
</reference>
<accession>A0A0W7TPE1</accession>
<dbReference type="RefSeq" id="WP_050004755.1">
    <property type="nucleotide sequence ID" value="NZ_CATXDA010000011.1"/>
</dbReference>
<dbReference type="Proteomes" id="UP000472755">
    <property type="component" value="Unassembled WGS sequence"/>
</dbReference>
<evidence type="ECO:0000313" key="15">
    <source>
        <dbReference type="Proteomes" id="UP000449193"/>
    </source>
</evidence>
<keyword evidence="6 7" id="KW-0472">Membrane</keyword>
<feature type="domain" description="ABC transmembrane type-1" evidence="8">
    <location>
        <begin position="88"/>
        <end position="281"/>
    </location>
</feature>
<sequence length="296" mass="32445">MRKYPSFCLRQKSPPAGRVSGWAGKAVHVLGKALILCWCAFTVALIGWVVLASFTPTRDIFQNDLLAAGLDLSGYEVVMERYHIMDYFLNSVLYTVCACAGLIVFCAPAAFVMTKFVFRGRRLFQTLFSVALGLPGVMILAPLYMMLVRANLHNFRGTLILVYLCTGIAATTVYLMGFFATVPMTVFESGLIDGCSHITSFYRLILPLAKPGIVTITIFNFIGYWNEYIWALVFSGKQANRTLAVALQTLVTSMQTTGNYQGLFAGVVIVFVPTVIIYVLLSKQIMSGATAGAVKG</sequence>
<feature type="transmembrane region" description="Helical" evidence="7">
    <location>
        <begin position="159"/>
        <end position="180"/>
    </location>
</feature>
<dbReference type="GeneID" id="42855965"/>
<dbReference type="PATRIC" id="fig|1550024.3.peg.1103"/>
<comment type="caution">
    <text evidence="9">The sequence shown here is derived from an EMBL/GenBank/DDBJ whole genome shotgun (WGS) entry which is preliminary data.</text>
</comment>
<keyword evidence="4 7" id="KW-0812">Transmembrane</keyword>
<evidence type="ECO:0000313" key="10">
    <source>
        <dbReference type="EMBL" id="KUE75678.1"/>
    </source>
</evidence>
<dbReference type="InterPro" id="IPR035906">
    <property type="entry name" value="MetI-like_sf"/>
</dbReference>
<evidence type="ECO:0000256" key="1">
    <source>
        <dbReference type="ARBA" id="ARBA00004651"/>
    </source>
</evidence>
<evidence type="ECO:0000313" key="14">
    <source>
        <dbReference type="Proteomes" id="UP000053433"/>
    </source>
</evidence>
<evidence type="ECO:0000313" key="9">
    <source>
        <dbReference type="EMBL" id="KJF40843.1"/>
    </source>
</evidence>
<name>A0A0D8J4W7_9FIRM</name>